<comment type="caution">
    <text evidence="8">The sequence shown here is derived from an EMBL/GenBank/DDBJ whole genome shotgun (WGS) entry which is preliminary data.</text>
</comment>
<keyword evidence="4 6" id="KW-1133">Transmembrane helix</keyword>
<evidence type="ECO:0000256" key="6">
    <source>
        <dbReference type="SAM" id="Phobius"/>
    </source>
</evidence>
<keyword evidence="2" id="KW-0813">Transport</keyword>
<feature type="transmembrane region" description="Helical" evidence="6">
    <location>
        <begin position="249"/>
        <end position="267"/>
    </location>
</feature>
<feature type="transmembrane region" description="Helical" evidence="6">
    <location>
        <begin position="385"/>
        <end position="405"/>
    </location>
</feature>
<dbReference type="InterPro" id="IPR011701">
    <property type="entry name" value="MFS"/>
</dbReference>
<gene>
    <name evidence="8" type="ORF">FHR72_001149</name>
</gene>
<evidence type="ECO:0000256" key="5">
    <source>
        <dbReference type="ARBA" id="ARBA00023136"/>
    </source>
</evidence>
<evidence type="ECO:0000256" key="2">
    <source>
        <dbReference type="ARBA" id="ARBA00022448"/>
    </source>
</evidence>
<evidence type="ECO:0000313" key="8">
    <source>
        <dbReference type="EMBL" id="MBB2989686.1"/>
    </source>
</evidence>
<keyword evidence="3 6" id="KW-0812">Transmembrane</keyword>
<evidence type="ECO:0000256" key="4">
    <source>
        <dbReference type="ARBA" id="ARBA00022989"/>
    </source>
</evidence>
<keyword evidence="5 6" id="KW-0472">Membrane</keyword>
<dbReference type="SUPFAM" id="SSF103473">
    <property type="entry name" value="MFS general substrate transporter"/>
    <property type="match status" value="2"/>
</dbReference>
<feature type="transmembrane region" description="Helical" evidence="6">
    <location>
        <begin position="69"/>
        <end position="91"/>
    </location>
</feature>
<feature type="transmembrane region" description="Helical" evidence="6">
    <location>
        <begin position="425"/>
        <end position="448"/>
    </location>
</feature>
<organism evidence="8 9">
    <name type="scientific">Mycolicibacterium iranicum</name>
    <name type="common">Mycobacterium iranicum</name>
    <dbReference type="NCBI Taxonomy" id="912594"/>
    <lineage>
        <taxon>Bacteria</taxon>
        <taxon>Bacillati</taxon>
        <taxon>Actinomycetota</taxon>
        <taxon>Actinomycetes</taxon>
        <taxon>Mycobacteriales</taxon>
        <taxon>Mycobacteriaceae</taxon>
        <taxon>Mycolicibacterium</taxon>
    </lineage>
</organism>
<reference evidence="8 9" key="1">
    <citation type="submission" date="2020-08" db="EMBL/GenBank/DDBJ databases">
        <title>The Agave Microbiome: Exploring the role of microbial communities in plant adaptations to desert environments.</title>
        <authorList>
            <person name="Partida-Martinez L.P."/>
        </authorList>
    </citation>
    <scope>NUCLEOTIDE SEQUENCE [LARGE SCALE GENOMIC DNA]</scope>
    <source>
        <strain evidence="8 9">AT2.18</strain>
    </source>
</reference>
<feature type="transmembrane region" description="Helical" evidence="6">
    <location>
        <begin position="39"/>
        <end position="57"/>
    </location>
</feature>
<dbReference type="GO" id="GO:0005886">
    <property type="term" value="C:plasma membrane"/>
    <property type="evidence" value="ECO:0007669"/>
    <property type="project" value="UniProtKB-SubCell"/>
</dbReference>
<dbReference type="PANTHER" id="PTHR23501">
    <property type="entry name" value="MAJOR FACILITATOR SUPERFAMILY"/>
    <property type="match status" value="1"/>
</dbReference>
<sequence>MASWTAVLILANVLADVAVGSPLMALPQLLDRLGTDQAAWVTSSVMLAGAIWSPVLARSADIFGKRRVLVSTLLLAGAGALICLAAPNIWVFVVGRLLQGAALGTVFLSVALVLQICTPAVAMTVVGLVTSGSSVVGIVEPFVMQPLIEAFGPDSVFVAAALLAGTAALCVRVVIPESPVRRPGRIDGRGAFLLGGGLAAVLGYVSLGSDSGWLSAGMVALLTTGAVALACWVYFALRTDEPIVDIRALGPTIVLTLVTVALAAGSFRSMLHLTSLVAQVTPERGLGYGLGSGEGLAALLAAPNAGIVVGGTCAGWLAGRAGPALPLLGGIVLGTAATFGMLLGVSHLPLAIVCGALLGIAAGAVAASGFSMTSDADEPERQGTTAGLVSVAMALGSVVVTVLGGEVLKATQSDGPGPPAGTGTGVLLYVVIAGSLFALAAVPAAILVRDRSPLTTRSGRLGRSAA</sequence>
<feature type="transmembrane region" description="Helical" evidence="6">
    <location>
        <begin position="187"/>
        <end position="207"/>
    </location>
</feature>
<evidence type="ECO:0000256" key="1">
    <source>
        <dbReference type="ARBA" id="ARBA00004651"/>
    </source>
</evidence>
<feature type="transmembrane region" description="Helical" evidence="6">
    <location>
        <begin position="156"/>
        <end position="175"/>
    </location>
</feature>
<dbReference type="GO" id="GO:0022857">
    <property type="term" value="F:transmembrane transporter activity"/>
    <property type="evidence" value="ECO:0007669"/>
    <property type="project" value="InterPro"/>
</dbReference>
<feature type="transmembrane region" description="Helical" evidence="6">
    <location>
        <begin position="325"/>
        <end position="344"/>
    </location>
</feature>
<dbReference type="Gene3D" id="1.20.1250.20">
    <property type="entry name" value="MFS general substrate transporter like domains"/>
    <property type="match status" value="1"/>
</dbReference>
<dbReference type="EMBL" id="JACHVU010000002">
    <property type="protein sequence ID" value="MBB2989686.1"/>
    <property type="molecule type" value="Genomic_DNA"/>
</dbReference>
<feature type="transmembrane region" description="Helical" evidence="6">
    <location>
        <begin position="296"/>
        <end position="318"/>
    </location>
</feature>
<proteinExistence type="predicted"/>
<feature type="transmembrane region" description="Helical" evidence="6">
    <location>
        <begin position="350"/>
        <end position="373"/>
    </location>
</feature>
<accession>A0A839Q631</accession>
<dbReference type="InterPro" id="IPR020846">
    <property type="entry name" value="MFS_dom"/>
</dbReference>
<evidence type="ECO:0000313" key="9">
    <source>
        <dbReference type="Proteomes" id="UP000550501"/>
    </source>
</evidence>
<dbReference type="PANTHER" id="PTHR23501:SF197">
    <property type="entry name" value="COMD"/>
    <property type="match status" value="1"/>
</dbReference>
<keyword evidence="9" id="KW-1185">Reference proteome</keyword>
<feature type="transmembrane region" description="Helical" evidence="6">
    <location>
        <begin position="121"/>
        <end position="144"/>
    </location>
</feature>
<dbReference type="Pfam" id="PF07690">
    <property type="entry name" value="MFS_1"/>
    <property type="match status" value="1"/>
</dbReference>
<name>A0A839Q631_MYCIR</name>
<evidence type="ECO:0000259" key="7">
    <source>
        <dbReference type="PROSITE" id="PS50850"/>
    </source>
</evidence>
<feature type="transmembrane region" description="Helical" evidence="6">
    <location>
        <begin position="213"/>
        <end position="237"/>
    </location>
</feature>
<dbReference type="Proteomes" id="UP000550501">
    <property type="component" value="Unassembled WGS sequence"/>
</dbReference>
<protein>
    <submittedName>
        <fullName evidence="8">MFS family permease</fullName>
    </submittedName>
</protein>
<dbReference type="RefSeq" id="WP_311736067.1">
    <property type="nucleotide sequence ID" value="NZ_JACHVU010000002.1"/>
</dbReference>
<comment type="subcellular location">
    <subcellularLocation>
        <location evidence="1">Cell membrane</location>
        <topology evidence="1">Multi-pass membrane protein</topology>
    </subcellularLocation>
</comment>
<evidence type="ECO:0000256" key="3">
    <source>
        <dbReference type="ARBA" id="ARBA00022692"/>
    </source>
</evidence>
<feature type="domain" description="Major facilitator superfamily (MFS) profile" evidence="7">
    <location>
        <begin position="1"/>
        <end position="452"/>
    </location>
</feature>
<dbReference type="InterPro" id="IPR036259">
    <property type="entry name" value="MFS_trans_sf"/>
</dbReference>
<feature type="transmembrane region" description="Helical" evidence="6">
    <location>
        <begin position="97"/>
        <end position="114"/>
    </location>
</feature>
<dbReference type="AlphaFoldDB" id="A0A839Q631"/>
<dbReference type="PROSITE" id="PS50850">
    <property type="entry name" value="MFS"/>
    <property type="match status" value="1"/>
</dbReference>